<keyword evidence="3 5" id="KW-0067">ATP-binding</keyword>
<evidence type="ECO:0000259" key="4">
    <source>
        <dbReference type="PROSITE" id="PS50893"/>
    </source>
</evidence>
<dbReference type="InterPro" id="IPR013611">
    <property type="entry name" value="Transp-assoc_OB_typ2"/>
</dbReference>
<dbReference type="InterPro" id="IPR027417">
    <property type="entry name" value="P-loop_NTPase"/>
</dbReference>
<gene>
    <name evidence="5" type="primary">potA_3</name>
    <name evidence="5" type="ORF">MCHUDSM44219_04901</name>
</gene>
<dbReference type="GO" id="GO:0005524">
    <property type="term" value="F:ATP binding"/>
    <property type="evidence" value="ECO:0007669"/>
    <property type="project" value="UniProtKB-KW"/>
</dbReference>
<feature type="domain" description="ABC transporter" evidence="4">
    <location>
        <begin position="23"/>
        <end position="257"/>
    </location>
</feature>
<dbReference type="GO" id="GO:0016887">
    <property type="term" value="F:ATP hydrolysis activity"/>
    <property type="evidence" value="ECO:0007669"/>
    <property type="project" value="InterPro"/>
</dbReference>
<dbReference type="GO" id="GO:0022857">
    <property type="term" value="F:transmembrane transporter activity"/>
    <property type="evidence" value="ECO:0007669"/>
    <property type="project" value="InterPro"/>
</dbReference>
<dbReference type="PROSITE" id="PS50893">
    <property type="entry name" value="ABC_TRANSPORTER_2"/>
    <property type="match status" value="1"/>
</dbReference>
<protein>
    <submittedName>
        <fullName evidence="5">Spermidine/putrescine import ATP-binding protein PotA</fullName>
        <ecNumber evidence="5">3.6.3.31</ecNumber>
    </submittedName>
</protein>
<dbReference type="GO" id="GO:0043190">
    <property type="term" value="C:ATP-binding cassette (ABC) transporter complex"/>
    <property type="evidence" value="ECO:0007669"/>
    <property type="project" value="InterPro"/>
</dbReference>
<keyword evidence="6" id="KW-1185">Reference proteome</keyword>
<evidence type="ECO:0000256" key="2">
    <source>
        <dbReference type="ARBA" id="ARBA00022741"/>
    </source>
</evidence>
<evidence type="ECO:0000313" key="6">
    <source>
        <dbReference type="Proteomes" id="UP000036176"/>
    </source>
</evidence>
<evidence type="ECO:0000256" key="3">
    <source>
        <dbReference type="ARBA" id="ARBA00022840"/>
    </source>
</evidence>
<dbReference type="EMBL" id="JYNX01000063">
    <property type="protein sequence ID" value="KMO72608.1"/>
    <property type="molecule type" value="Genomic_DNA"/>
</dbReference>
<dbReference type="Gene3D" id="3.40.50.300">
    <property type="entry name" value="P-loop containing nucleotide triphosphate hydrolases"/>
    <property type="match status" value="1"/>
</dbReference>
<dbReference type="EC" id="3.6.3.31" evidence="5"/>
<dbReference type="SMART" id="SM00382">
    <property type="entry name" value="AAA"/>
    <property type="match status" value="1"/>
</dbReference>
<dbReference type="SUPFAM" id="SSF52540">
    <property type="entry name" value="P-loop containing nucleoside triphosphate hydrolases"/>
    <property type="match status" value="1"/>
</dbReference>
<keyword evidence="2" id="KW-0547">Nucleotide-binding</keyword>
<dbReference type="Gene3D" id="2.40.50.100">
    <property type="match status" value="1"/>
</dbReference>
<dbReference type="Proteomes" id="UP000036176">
    <property type="component" value="Unassembled WGS sequence"/>
</dbReference>
<dbReference type="InterPro" id="IPR003593">
    <property type="entry name" value="AAA+_ATPase"/>
</dbReference>
<sequence length="375" mass="39776" precursor="true">MPSGTAVSRRGAGADDDAAVAQIELIGVRKEFGDSRHPVVAVEGADLAIADGELFAILGPSGSGKTTLLRMIAGFEQPTAGTIKLGGRDVTALPPARRDTNTVFQQYALFPHMTVTQNVEYGLRVRGVGKAERRRRATEALEMVQLTGHAARKPAELSGGQQQRVALARALVGRPRVLLLDEPLGALDLKLREQMQVELKAIQREVGITFVIVTHDQDEALTLCDRLVVLNEGRIEQIGAAREVYEHPANRFVADFVGTSNVLDGDSARAVLGRPGTFAIRPERIAVLDPAAPAPAGQRSVTAEVAEVVYAGPITRVAATVTGTDGLPGPVRLTATLLSAEASTALTHGTRVILAWPDTAVRDLSALSTESEEDS</sequence>
<dbReference type="Pfam" id="PF08402">
    <property type="entry name" value="TOBE_2"/>
    <property type="match status" value="1"/>
</dbReference>
<organism evidence="5 6">
    <name type="scientific">Mycolicibacterium chubuense</name>
    <name type="common">Mycobacterium chubuense</name>
    <dbReference type="NCBI Taxonomy" id="1800"/>
    <lineage>
        <taxon>Bacteria</taxon>
        <taxon>Bacillati</taxon>
        <taxon>Actinomycetota</taxon>
        <taxon>Actinomycetes</taxon>
        <taxon>Mycobacteriales</taxon>
        <taxon>Mycobacteriaceae</taxon>
        <taxon>Mycolicibacterium</taxon>
    </lineage>
</organism>
<dbReference type="RefSeq" id="WP_048420782.1">
    <property type="nucleotide sequence ID" value="NZ_JYNX01000063.1"/>
</dbReference>
<keyword evidence="1" id="KW-0813">Transport</keyword>
<dbReference type="InterPro" id="IPR003439">
    <property type="entry name" value="ABC_transporter-like_ATP-bd"/>
</dbReference>
<dbReference type="OrthoDB" id="9802264at2"/>
<dbReference type="InterPro" id="IPR050093">
    <property type="entry name" value="ABC_SmlMolc_Importer"/>
</dbReference>
<proteinExistence type="predicted"/>
<comment type="caution">
    <text evidence="5">The sequence shown here is derived from an EMBL/GenBank/DDBJ whole genome shotgun (WGS) entry which is preliminary data.</text>
</comment>
<dbReference type="SUPFAM" id="SSF50331">
    <property type="entry name" value="MOP-like"/>
    <property type="match status" value="1"/>
</dbReference>
<evidence type="ECO:0000313" key="5">
    <source>
        <dbReference type="EMBL" id="KMO72608.1"/>
    </source>
</evidence>
<name>A0A0J6VSZ6_MYCCU</name>
<dbReference type="PANTHER" id="PTHR42781:SF4">
    <property type="entry name" value="SPERMIDINE_PUTRESCINE IMPORT ATP-BINDING PROTEIN POTA"/>
    <property type="match status" value="1"/>
</dbReference>
<dbReference type="InterPro" id="IPR017871">
    <property type="entry name" value="ABC_transporter-like_CS"/>
</dbReference>
<dbReference type="PROSITE" id="PS00211">
    <property type="entry name" value="ABC_TRANSPORTER_1"/>
    <property type="match status" value="1"/>
</dbReference>
<dbReference type="Pfam" id="PF00005">
    <property type="entry name" value="ABC_tran"/>
    <property type="match status" value="1"/>
</dbReference>
<dbReference type="PANTHER" id="PTHR42781">
    <property type="entry name" value="SPERMIDINE/PUTRESCINE IMPORT ATP-BINDING PROTEIN POTA"/>
    <property type="match status" value="1"/>
</dbReference>
<dbReference type="PATRIC" id="fig|1800.3.peg.4927"/>
<dbReference type="InterPro" id="IPR008995">
    <property type="entry name" value="Mo/tungstate-bd_C_term_dom"/>
</dbReference>
<reference evidence="5 6" key="1">
    <citation type="journal article" date="2015" name="Genome Biol. Evol.">
        <title>Characterization of Three Mycobacterium spp. with Potential Use in Bioremediation by Genome Sequencing and Comparative Genomics.</title>
        <authorList>
            <person name="Das S."/>
            <person name="Pettersson B.M."/>
            <person name="Behra P.R."/>
            <person name="Ramesh M."/>
            <person name="Dasgupta S."/>
            <person name="Bhattacharya A."/>
            <person name="Kirsebom L.A."/>
        </authorList>
    </citation>
    <scope>NUCLEOTIDE SEQUENCE [LARGE SCALE GENOMIC DNA]</scope>
    <source>
        <strain evidence="5 6">DSM 44219</strain>
    </source>
</reference>
<keyword evidence="5" id="KW-0378">Hydrolase</keyword>
<dbReference type="FunFam" id="3.40.50.300:FF:000133">
    <property type="entry name" value="Spermidine/putrescine import ATP-binding protein PotA"/>
    <property type="match status" value="1"/>
</dbReference>
<evidence type="ECO:0000256" key="1">
    <source>
        <dbReference type="ARBA" id="ARBA00022448"/>
    </source>
</evidence>
<dbReference type="AlphaFoldDB" id="A0A0J6VSZ6"/>
<accession>A0A0J6VSZ6</accession>